<keyword evidence="2" id="KW-1185">Reference proteome</keyword>
<evidence type="ECO:0000313" key="1">
    <source>
        <dbReference type="EMBL" id="PWA96899.1"/>
    </source>
</evidence>
<reference evidence="1 2" key="1">
    <citation type="journal article" date="2018" name="Mol. Plant">
        <title>The genome of Artemisia annua provides insight into the evolution of Asteraceae family and artemisinin biosynthesis.</title>
        <authorList>
            <person name="Shen Q."/>
            <person name="Zhang L."/>
            <person name="Liao Z."/>
            <person name="Wang S."/>
            <person name="Yan T."/>
            <person name="Shi P."/>
            <person name="Liu M."/>
            <person name="Fu X."/>
            <person name="Pan Q."/>
            <person name="Wang Y."/>
            <person name="Lv Z."/>
            <person name="Lu X."/>
            <person name="Zhang F."/>
            <person name="Jiang W."/>
            <person name="Ma Y."/>
            <person name="Chen M."/>
            <person name="Hao X."/>
            <person name="Li L."/>
            <person name="Tang Y."/>
            <person name="Lv G."/>
            <person name="Zhou Y."/>
            <person name="Sun X."/>
            <person name="Brodelius P.E."/>
            <person name="Rose J.K.C."/>
            <person name="Tang K."/>
        </authorList>
    </citation>
    <scope>NUCLEOTIDE SEQUENCE [LARGE SCALE GENOMIC DNA]</scope>
    <source>
        <strain evidence="2">cv. Huhao1</strain>
        <tissue evidence="1">Leaf</tissue>
    </source>
</reference>
<proteinExistence type="predicted"/>
<sequence>MWKGGRRKLEKAKEHYLLKLKHGWQEESELASKASESVNVDASKSQNSNMVLLFVIFRTKF</sequence>
<protein>
    <submittedName>
        <fullName evidence="1">Uncharacterized protein</fullName>
    </submittedName>
</protein>
<dbReference type="EMBL" id="PKPP01000154">
    <property type="protein sequence ID" value="PWA96899.1"/>
    <property type="molecule type" value="Genomic_DNA"/>
</dbReference>
<comment type="caution">
    <text evidence="1">The sequence shown here is derived from an EMBL/GenBank/DDBJ whole genome shotgun (WGS) entry which is preliminary data.</text>
</comment>
<accession>A0A2U1QFW3</accession>
<evidence type="ECO:0000313" key="2">
    <source>
        <dbReference type="Proteomes" id="UP000245207"/>
    </source>
</evidence>
<dbReference type="Proteomes" id="UP000245207">
    <property type="component" value="Unassembled WGS sequence"/>
</dbReference>
<dbReference type="AlphaFoldDB" id="A0A2U1QFW3"/>
<organism evidence="1 2">
    <name type="scientific">Artemisia annua</name>
    <name type="common">Sweet wormwood</name>
    <dbReference type="NCBI Taxonomy" id="35608"/>
    <lineage>
        <taxon>Eukaryota</taxon>
        <taxon>Viridiplantae</taxon>
        <taxon>Streptophyta</taxon>
        <taxon>Embryophyta</taxon>
        <taxon>Tracheophyta</taxon>
        <taxon>Spermatophyta</taxon>
        <taxon>Magnoliopsida</taxon>
        <taxon>eudicotyledons</taxon>
        <taxon>Gunneridae</taxon>
        <taxon>Pentapetalae</taxon>
        <taxon>asterids</taxon>
        <taxon>campanulids</taxon>
        <taxon>Asterales</taxon>
        <taxon>Asteraceae</taxon>
        <taxon>Asteroideae</taxon>
        <taxon>Anthemideae</taxon>
        <taxon>Artemisiinae</taxon>
        <taxon>Artemisia</taxon>
    </lineage>
</organism>
<gene>
    <name evidence="1" type="ORF">CTI12_AA035200</name>
</gene>
<name>A0A2U1QFW3_ARTAN</name>